<dbReference type="Pfam" id="PF00436">
    <property type="entry name" value="SSB"/>
    <property type="match status" value="1"/>
</dbReference>
<dbReference type="GO" id="GO:0006260">
    <property type="term" value="P:DNA replication"/>
    <property type="evidence" value="ECO:0007669"/>
    <property type="project" value="UniProtKB-UniRule"/>
</dbReference>
<dbReference type="InterPro" id="IPR000424">
    <property type="entry name" value="Primosome_PriB/ssb"/>
</dbReference>
<evidence type="ECO:0000313" key="5">
    <source>
        <dbReference type="EMBL" id="PYG89090.1"/>
    </source>
</evidence>
<proteinExistence type="inferred from homology"/>
<reference evidence="5 6" key="1">
    <citation type="submission" date="2018-06" db="EMBL/GenBank/DDBJ databases">
        <title>Genomic Encyclopedia of Type Strains, Phase I: the one thousand microbial genomes (KMG-I) project.</title>
        <authorList>
            <person name="Kyrpides N."/>
        </authorList>
    </citation>
    <scope>NUCLEOTIDE SEQUENCE [LARGE SCALE GENOMIC DNA]</scope>
    <source>
        <strain evidence="5 6">DSM 19573</strain>
    </source>
</reference>
<comment type="subunit">
    <text evidence="2">Homotetramer.</text>
</comment>
<dbReference type="InterPro" id="IPR011344">
    <property type="entry name" value="ssDNA-bd"/>
</dbReference>
<comment type="caution">
    <text evidence="2">Lacks conserved residue(s) required for the propagation of feature annotation.</text>
</comment>
<evidence type="ECO:0000256" key="2">
    <source>
        <dbReference type="HAMAP-Rule" id="MF_00984"/>
    </source>
</evidence>
<name>A0A318XPI6_9FIRM</name>
<keyword evidence="2" id="KW-0234">DNA repair</keyword>
<gene>
    <name evidence="5" type="ORF">LY28_00912</name>
</gene>
<dbReference type="GO" id="GO:0009295">
    <property type="term" value="C:nucleoid"/>
    <property type="evidence" value="ECO:0007669"/>
    <property type="project" value="TreeGrafter"/>
</dbReference>
<keyword evidence="1 2" id="KW-0238">DNA-binding</keyword>
<feature type="short sequence motif" description="Important for interaction with partner proteins" evidence="2">
    <location>
        <begin position="139"/>
        <end position="144"/>
    </location>
</feature>
<keyword evidence="6" id="KW-1185">Reference proteome</keyword>
<comment type="caution">
    <text evidence="5">The sequence shown here is derived from an EMBL/GenBank/DDBJ whole genome shotgun (WGS) entry which is preliminary data.</text>
</comment>
<dbReference type="GO" id="GO:0003697">
    <property type="term" value="F:single-stranded DNA binding"/>
    <property type="evidence" value="ECO:0007669"/>
    <property type="project" value="UniProtKB-UniRule"/>
</dbReference>
<keyword evidence="2" id="KW-0233">DNA recombination</keyword>
<dbReference type="PIRSF" id="PIRSF002070">
    <property type="entry name" value="SSB"/>
    <property type="match status" value="1"/>
</dbReference>
<dbReference type="GO" id="GO:0006310">
    <property type="term" value="P:DNA recombination"/>
    <property type="evidence" value="ECO:0007669"/>
    <property type="project" value="UniProtKB-UniRule"/>
</dbReference>
<accession>A0A318XPI6</accession>
<dbReference type="RefSeq" id="WP_110460982.1">
    <property type="nucleotide sequence ID" value="NZ_QKMR01000004.1"/>
</dbReference>
<dbReference type="Gene3D" id="2.40.50.140">
    <property type="entry name" value="Nucleic acid-binding proteins"/>
    <property type="match status" value="1"/>
</dbReference>
<dbReference type="Proteomes" id="UP000248132">
    <property type="component" value="Unassembled WGS sequence"/>
</dbReference>
<protein>
    <recommendedName>
        <fullName evidence="2 3">Single-stranded DNA-binding protein</fullName>
        <shortName evidence="2">SSB</shortName>
    </recommendedName>
</protein>
<dbReference type="EMBL" id="QKMR01000004">
    <property type="protein sequence ID" value="PYG89090.1"/>
    <property type="molecule type" value="Genomic_DNA"/>
</dbReference>
<dbReference type="AlphaFoldDB" id="A0A318XPI6"/>
<dbReference type="NCBIfam" id="TIGR00621">
    <property type="entry name" value="ssb"/>
    <property type="match status" value="1"/>
</dbReference>
<dbReference type="InterPro" id="IPR012340">
    <property type="entry name" value="NA-bd_OB-fold"/>
</dbReference>
<dbReference type="SUPFAM" id="SSF50249">
    <property type="entry name" value="Nucleic acid-binding proteins"/>
    <property type="match status" value="1"/>
</dbReference>
<evidence type="ECO:0000256" key="1">
    <source>
        <dbReference type="ARBA" id="ARBA00023125"/>
    </source>
</evidence>
<comment type="function">
    <text evidence="2">Plays an important role in DNA replication, recombination and repair. Binds to ssDNA and to an array of partner proteins to recruit them to their sites of action during DNA metabolism.</text>
</comment>
<sequence length="144" mass="15866">MNKVILMGRLTKDPELRYTSGNNTAVASFTLAVNRRFAQEGQPQADFINIVAWSKTAEFCGKYFTKGQQVAVVGRIQTRTWDDNEGKRHYVTEVVADETYFADSKRGGDAGGNFGGTAQKTYSDAPAASGDGFYPMDEDDELPF</sequence>
<keyword evidence="2" id="KW-0227">DNA damage</keyword>
<feature type="region of interest" description="Disordered" evidence="4">
    <location>
        <begin position="121"/>
        <end position="144"/>
    </location>
</feature>
<dbReference type="OrthoDB" id="9809878at2"/>
<evidence type="ECO:0000256" key="4">
    <source>
        <dbReference type="SAM" id="MobiDB-lite"/>
    </source>
</evidence>
<dbReference type="GO" id="GO:0006281">
    <property type="term" value="P:DNA repair"/>
    <property type="evidence" value="ECO:0007669"/>
    <property type="project" value="UniProtKB-UniRule"/>
</dbReference>
<dbReference type="PANTHER" id="PTHR10302:SF27">
    <property type="entry name" value="SINGLE-STRANDED DNA-BINDING PROTEIN"/>
    <property type="match status" value="1"/>
</dbReference>
<dbReference type="HAMAP" id="MF_00984">
    <property type="entry name" value="SSB"/>
    <property type="match status" value="1"/>
</dbReference>
<organism evidence="5 6">
    <name type="scientific">Ruminiclostridium sufflavum DSM 19573</name>
    <dbReference type="NCBI Taxonomy" id="1121337"/>
    <lineage>
        <taxon>Bacteria</taxon>
        <taxon>Bacillati</taxon>
        <taxon>Bacillota</taxon>
        <taxon>Clostridia</taxon>
        <taxon>Eubacteriales</taxon>
        <taxon>Oscillospiraceae</taxon>
        <taxon>Ruminiclostridium</taxon>
    </lineage>
</organism>
<evidence type="ECO:0000256" key="3">
    <source>
        <dbReference type="PIRNR" id="PIRNR002070"/>
    </source>
</evidence>
<dbReference type="PROSITE" id="PS50935">
    <property type="entry name" value="SSB"/>
    <property type="match status" value="1"/>
</dbReference>
<keyword evidence="2" id="KW-0235">DNA replication</keyword>
<dbReference type="PANTHER" id="PTHR10302">
    <property type="entry name" value="SINGLE-STRANDED DNA-BINDING PROTEIN"/>
    <property type="match status" value="1"/>
</dbReference>
<evidence type="ECO:0000313" key="6">
    <source>
        <dbReference type="Proteomes" id="UP000248132"/>
    </source>
</evidence>
<dbReference type="CDD" id="cd04496">
    <property type="entry name" value="SSB_OBF"/>
    <property type="match status" value="1"/>
</dbReference>